<dbReference type="GO" id="GO:0019867">
    <property type="term" value="C:outer membrane"/>
    <property type="evidence" value="ECO:0007669"/>
    <property type="project" value="InterPro"/>
</dbReference>
<dbReference type="PANTHER" id="PTHR30332:SF17">
    <property type="entry name" value="TYPE IV PILIATION SYSTEM PROTEIN DR_0774-RELATED"/>
    <property type="match status" value="1"/>
</dbReference>
<feature type="compositionally biased region" description="Low complexity" evidence="4">
    <location>
        <begin position="191"/>
        <end position="203"/>
    </location>
</feature>
<dbReference type="GO" id="GO:0009297">
    <property type="term" value="P:pilus assembly"/>
    <property type="evidence" value="ECO:0007669"/>
    <property type="project" value="InterPro"/>
</dbReference>
<dbReference type="RefSeq" id="WP_092344726.1">
    <property type="nucleotide sequence ID" value="NZ_FNQN01000002.1"/>
</dbReference>
<dbReference type="Proteomes" id="UP000199409">
    <property type="component" value="Unassembled WGS sequence"/>
</dbReference>
<dbReference type="SMART" id="SM00965">
    <property type="entry name" value="STN"/>
    <property type="match status" value="1"/>
</dbReference>
<dbReference type="PANTHER" id="PTHR30332">
    <property type="entry name" value="PROBABLE GENERAL SECRETION PATHWAY PROTEIN D"/>
    <property type="match status" value="1"/>
</dbReference>
<dbReference type="Pfam" id="PF07655">
    <property type="entry name" value="Secretin_N_2"/>
    <property type="match status" value="1"/>
</dbReference>
<evidence type="ECO:0000259" key="6">
    <source>
        <dbReference type="SMART" id="SM00965"/>
    </source>
</evidence>
<dbReference type="InterPro" id="IPR004846">
    <property type="entry name" value="T2SS/T3SS_dom"/>
</dbReference>
<dbReference type="InterPro" id="IPR013358">
    <property type="entry name" value="Pilus_biogenesis_MshL"/>
</dbReference>
<dbReference type="STRING" id="37625.SAMN05660420_00665"/>
<sequence length="568" mass="61336">MFSFHRCRITIAAMFCLLVFAGCAPSPRGGLPIEAINQTLEEPGTLEAKPEVPPLPPEISSALIPDGQMLMPNAMQDAVRFDIAASQVAARDFFMSLVEGSPINMVVHPDVAGEISVDLKNTTIEEVLQVIHNVYGYPYFQTGNIYQVMPAGLQTQTFQVNYLNLVRSGMSQTRVSSGQVTQSNDSDTDDNNNNSNNGSTSGSQIDTESTADFWTELRGAIQNLVGSEDGRKVVVQPQASVVAVVAMPDELRLVGEYLKTIQNNLQRQVVIEAKVIEVSLSDGFQSGINWAVLGEPGSGKSILAGQTGGGSVFDSGYSESEGNSGNLTPGDVLQDGLDSLSFGGVFSLALNFNDFQGFVEMLESQGDVQVLSSPRISTINNQKAVIKVGSDEYFVTDISSDTNTGTTTTSSNDITLTPFFSGIALDVTPQIDAQGRITLHIHPTVSEVVDQNKQINAFGVNQSIPVAYSTIRESDSVVYANSGQLVVIGGLMKDNTEKEESGVPLLSDIPGVGALFRHTKSVSRKSELVILLRPQVIVSPDDWQRSLDVSRQRVNQISPKFQQNWRQF</sequence>
<dbReference type="NCBIfam" id="TIGR02519">
    <property type="entry name" value="pilus_MshL"/>
    <property type="match status" value="1"/>
</dbReference>
<protein>
    <submittedName>
        <fullName evidence="7">MSHA biogenesis protein MshL</fullName>
    </submittedName>
</protein>
<feature type="chain" id="PRO_5011513247" evidence="5">
    <location>
        <begin position="22"/>
        <end position="568"/>
    </location>
</feature>
<keyword evidence="5" id="KW-0732">Signal</keyword>
<feature type="signal peptide" evidence="5">
    <location>
        <begin position="1"/>
        <end position="21"/>
    </location>
</feature>
<gene>
    <name evidence="7" type="ORF">SAMN05660420_00665</name>
</gene>
<keyword evidence="3" id="KW-0998">Cell outer membrane</keyword>
<dbReference type="InterPro" id="IPR011662">
    <property type="entry name" value="Secretin/TonB_short_N"/>
</dbReference>
<proteinExistence type="predicted"/>
<dbReference type="Pfam" id="PF00263">
    <property type="entry name" value="Secretin"/>
    <property type="match status" value="1"/>
</dbReference>
<dbReference type="InterPro" id="IPR050810">
    <property type="entry name" value="Bact_Secretion_Sys_Channel"/>
</dbReference>
<evidence type="ECO:0000256" key="1">
    <source>
        <dbReference type="ARBA" id="ARBA00022448"/>
    </source>
</evidence>
<evidence type="ECO:0000256" key="4">
    <source>
        <dbReference type="SAM" id="MobiDB-lite"/>
    </source>
</evidence>
<dbReference type="InterPro" id="IPR011514">
    <property type="entry name" value="Secretin_N_2"/>
</dbReference>
<dbReference type="GO" id="GO:0015627">
    <property type="term" value="C:type II protein secretion system complex"/>
    <property type="evidence" value="ECO:0007669"/>
    <property type="project" value="TreeGrafter"/>
</dbReference>
<accession>A0A1H3WVI0</accession>
<dbReference type="EMBL" id="FNQN01000002">
    <property type="protein sequence ID" value="SDZ90342.1"/>
    <property type="molecule type" value="Genomic_DNA"/>
</dbReference>
<keyword evidence="2" id="KW-0472">Membrane</keyword>
<organism evidence="7 8">
    <name type="scientific">Desulfuromusa kysingii</name>
    <dbReference type="NCBI Taxonomy" id="37625"/>
    <lineage>
        <taxon>Bacteria</taxon>
        <taxon>Pseudomonadati</taxon>
        <taxon>Thermodesulfobacteriota</taxon>
        <taxon>Desulfuromonadia</taxon>
        <taxon>Desulfuromonadales</taxon>
        <taxon>Geopsychrobacteraceae</taxon>
        <taxon>Desulfuromusa</taxon>
    </lineage>
</organism>
<evidence type="ECO:0000256" key="5">
    <source>
        <dbReference type="SAM" id="SignalP"/>
    </source>
</evidence>
<feature type="domain" description="Secretin/TonB short N-terminal" evidence="6">
    <location>
        <begin position="103"/>
        <end position="151"/>
    </location>
</feature>
<keyword evidence="8" id="KW-1185">Reference proteome</keyword>
<keyword evidence="1" id="KW-0813">Transport</keyword>
<evidence type="ECO:0000313" key="7">
    <source>
        <dbReference type="EMBL" id="SDZ90342.1"/>
    </source>
</evidence>
<feature type="region of interest" description="Disordered" evidence="4">
    <location>
        <begin position="174"/>
        <end position="206"/>
    </location>
</feature>
<evidence type="ECO:0000256" key="3">
    <source>
        <dbReference type="ARBA" id="ARBA00023237"/>
    </source>
</evidence>
<evidence type="ECO:0000313" key="8">
    <source>
        <dbReference type="Proteomes" id="UP000199409"/>
    </source>
</evidence>
<dbReference type="PRINTS" id="PR00811">
    <property type="entry name" value="BCTERIALGSPD"/>
</dbReference>
<reference evidence="7 8" key="1">
    <citation type="submission" date="2016-10" db="EMBL/GenBank/DDBJ databases">
        <authorList>
            <person name="de Groot N.N."/>
        </authorList>
    </citation>
    <scope>NUCLEOTIDE SEQUENCE [LARGE SCALE GENOMIC DNA]</scope>
    <source>
        <strain evidence="7 8">DSM 7343</strain>
    </source>
</reference>
<evidence type="ECO:0000256" key="2">
    <source>
        <dbReference type="ARBA" id="ARBA00023136"/>
    </source>
</evidence>
<dbReference type="OrthoDB" id="9775455at2"/>
<dbReference type="InterPro" id="IPR001775">
    <property type="entry name" value="GspD/PilQ"/>
</dbReference>
<name>A0A1H3WVI0_9BACT</name>
<dbReference type="AlphaFoldDB" id="A0A1H3WVI0"/>
<dbReference type="Gene3D" id="3.30.1370.130">
    <property type="match status" value="1"/>
</dbReference>
<dbReference type="PROSITE" id="PS51257">
    <property type="entry name" value="PROKAR_LIPOPROTEIN"/>
    <property type="match status" value="1"/>
</dbReference>
<dbReference type="GO" id="GO:0009306">
    <property type="term" value="P:protein secretion"/>
    <property type="evidence" value="ECO:0007669"/>
    <property type="project" value="InterPro"/>
</dbReference>